<keyword evidence="3" id="KW-1185">Reference proteome</keyword>
<protein>
    <submittedName>
        <fullName evidence="2">S41 family peptidase</fullName>
    </submittedName>
</protein>
<dbReference type="InterPro" id="IPR029045">
    <property type="entry name" value="ClpP/crotonase-like_dom_sf"/>
</dbReference>
<evidence type="ECO:0000259" key="1">
    <source>
        <dbReference type="Pfam" id="PF03572"/>
    </source>
</evidence>
<dbReference type="Proteomes" id="UP001301012">
    <property type="component" value="Unassembled WGS sequence"/>
</dbReference>
<organism evidence="2 3">
    <name type="scientific">Romboutsia sedimentorum</name>
    <dbReference type="NCBI Taxonomy" id="1368474"/>
    <lineage>
        <taxon>Bacteria</taxon>
        <taxon>Bacillati</taxon>
        <taxon>Bacillota</taxon>
        <taxon>Clostridia</taxon>
        <taxon>Peptostreptococcales</taxon>
        <taxon>Peptostreptococcaceae</taxon>
        <taxon>Romboutsia</taxon>
    </lineage>
</organism>
<dbReference type="Gene3D" id="3.30.750.44">
    <property type="match status" value="1"/>
</dbReference>
<dbReference type="InterPro" id="IPR005151">
    <property type="entry name" value="Tail-specific_protease"/>
</dbReference>
<proteinExistence type="predicted"/>
<accession>A0ABT7E622</accession>
<dbReference type="SUPFAM" id="SSF52096">
    <property type="entry name" value="ClpP/crotonase"/>
    <property type="match status" value="1"/>
</dbReference>
<dbReference type="RefSeq" id="WP_284131360.1">
    <property type="nucleotide sequence ID" value="NZ_JASKYM010000001.1"/>
</dbReference>
<name>A0ABT7E622_9FIRM</name>
<evidence type="ECO:0000313" key="2">
    <source>
        <dbReference type="EMBL" id="MDK2562380.1"/>
    </source>
</evidence>
<dbReference type="Pfam" id="PF03572">
    <property type="entry name" value="Peptidase_S41"/>
    <property type="match status" value="1"/>
</dbReference>
<evidence type="ECO:0000313" key="3">
    <source>
        <dbReference type="Proteomes" id="UP001301012"/>
    </source>
</evidence>
<gene>
    <name evidence="2" type="ORF">QOZ84_02375</name>
</gene>
<dbReference type="Gene3D" id="3.90.226.10">
    <property type="entry name" value="2-enoyl-CoA Hydratase, Chain A, domain 1"/>
    <property type="match status" value="1"/>
</dbReference>
<reference evidence="2 3" key="1">
    <citation type="submission" date="2023-05" db="EMBL/GenBank/DDBJ databases">
        <title>Rombocin, a short stable natural nisin variant, displays selective antimicrobial activity against Listeria monocytogenes and employs dual mode of action to kill target bacterial strains.</title>
        <authorList>
            <person name="Wambui J."/>
            <person name="Stephan R."/>
            <person name="Kuipers O.P."/>
        </authorList>
    </citation>
    <scope>NUCLEOTIDE SEQUENCE [LARGE SCALE GENOMIC DNA]</scope>
    <source>
        <strain evidence="2 3">RC002</strain>
    </source>
</reference>
<comment type="caution">
    <text evidence="2">The sequence shown here is derived from an EMBL/GenBank/DDBJ whole genome shotgun (WGS) entry which is preliminary data.</text>
</comment>
<dbReference type="EMBL" id="JASKYM010000001">
    <property type="protein sequence ID" value="MDK2562380.1"/>
    <property type="molecule type" value="Genomic_DNA"/>
</dbReference>
<feature type="domain" description="Tail specific protease" evidence="1">
    <location>
        <begin position="74"/>
        <end position="116"/>
    </location>
</feature>
<sequence>MKDNYCNFGAFYNKFNIEYLDLYEILKGKIENSDNNKEFYDVMNFSISLLKDGHTNLAELSNIDNVEAKIINKDIAYLKINSFMKFTNEDAEKIKKLYKDIDNYNNFIIDIRGNGGDGIGVDPILSSLPNSGLVIRLTCKSPVNILFTGFHFKISKT</sequence>